<evidence type="ECO:0008006" key="4">
    <source>
        <dbReference type="Google" id="ProtNLM"/>
    </source>
</evidence>
<evidence type="ECO:0000313" key="3">
    <source>
        <dbReference type="Proteomes" id="UP000541470"/>
    </source>
</evidence>
<keyword evidence="1" id="KW-0732">Signal</keyword>
<accession>A0A7Y0FUD2</accession>
<name>A0A7Y0FUD2_9HYPH</name>
<reference evidence="2 3" key="1">
    <citation type="submission" date="2020-04" db="EMBL/GenBank/DDBJ databases">
        <title>Rhizobium sp. S-51 isolated from soil.</title>
        <authorList>
            <person name="Dahal R.H."/>
        </authorList>
    </citation>
    <scope>NUCLEOTIDE SEQUENCE [LARGE SCALE GENOMIC DNA]</scope>
    <source>
        <strain evidence="2 3">S-51</strain>
    </source>
</reference>
<gene>
    <name evidence="2" type="ORF">HHL25_03860</name>
</gene>
<protein>
    <recommendedName>
        <fullName evidence="4">DUF4431 domain-containing protein</fullName>
    </recommendedName>
</protein>
<evidence type="ECO:0000313" key="2">
    <source>
        <dbReference type="EMBL" id="NML73257.1"/>
    </source>
</evidence>
<sequence length="250" mass="27299">MHKLLLCGLLLLTSGGPSLAGCFDVSKGEPERLTGLLTHRIFAGAPNFEDVQKGDTPEPGYVLTLDEDICLTGDADFADPSYRFDEVQLVETEETSRDMQALRDERVTVSLRDPTPAMTGHHHRPLVAWVTAIEPDDETADPTAGYGTAQTVVEAFYRALETGDGKLAAGFVIPEKTRTGPFSPEALRRFYGSLPEPLRLQSVKALGADRFAVRYTFTSTAGRCDGRATVRTTERDGRNFIQSIRAESGC</sequence>
<evidence type="ECO:0000256" key="1">
    <source>
        <dbReference type="SAM" id="SignalP"/>
    </source>
</evidence>
<proteinExistence type="predicted"/>
<dbReference type="EMBL" id="JABBGK010000001">
    <property type="protein sequence ID" value="NML73257.1"/>
    <property type="molecule type" value="Genomic_DNA"/>
</dbReference>
<dbReference type="PROSITE" id="PS51257">
    <property type="entry name" value="PROKAR_LIPOPROTEIN"/>
    <property type="match status" value="1"/>
</dbReference>
<keyword evidence="3" id="KW-1185">Reference proteome</keyword>
<comment type="caution">
    <text evidence="2">The sequence shown here is derived from an EMBL/GenBank/DDBJ whole genome shotgun (WGS) entry which is preliminary data.</text>
</comment>
<dbReference type="AlphaFoldDB" id="A0A7Y0FUD2"/>
<dbReference type="Proteomes" id="UP000541470">
    <property type="component" value="Unassembled WGS sequence"/>
</dbReference>
<feature type="signal peptide" evidence="1">
    <location>
        <begin position="1"/>
        <end position="20"/>
    </location>
</feature>
<organism evidence="2 3">
    <name type="scientific">Rhizobium terricola</name>
    <dbReference type="NCBI Taxonomy" id="2728849"/>
    <lineage>
        <taxon>Bacteria</taxon>
        <taxon>Pseudomonadati</taxon>
        <taxon>Pseudomonadota</taxon>
        <taxon>Alphaproteobacteria</taxon>
        <taxon>Hyphomicrobiales</taxon>
        <taxon>Rhizobiaceae</taxon>
        <taxon>Rhizobium/Agrobacterium group</taxon>
        <taxon>Rhizobium</taxon>
    </lineage>
</organism>
<dbReference type="RefSeq" id="WP_169587445.1">
    <property type="nucleotide sequence ID" value="NZ_JABBGK010000001.1"/>
</dbReference>
<feature type="chain" id="PRO_5030686647" description="DUF4431 domain-containing protein" evidence="1">
    <location>
        <begin position="21"/>
        <end position="250"/>
    </location>
</feature>